<gene>
    <name evidence="1" type="ORF">JOC94_000778</name>
</gene>
<reference evidence="1 2" key="1">
    <citation type="submission" date="2021-01" db="EMBL/GenBank/DDBJ databases">
        <title>Genomic Encyclopedia of Type Strains, Phase IV (KMG-IV): sequencing the most valuable type-strain genomes for metagenomic binning, comparative biology and taxonomic classification.</title>
        <authorList>
            <person name="Goeker M."/>
        </authorList>
    </citation>
    <scope>NUCLEOTIDE SEQUENCE [LARGE SCALE GENOMIC DNA]</scope>
    <source>
        <strain evidence="1 2">DSM 105453</strain>
    </source>
</reference>
<proteinExistence type="predicted"/>
<keyword evidence="2" id="KW-1185">Reference proteome</keyword>
<dbReference type="RefSeq" id="WP_205178695.1">
    <property type="nucleotide sequence ID" value="NZ_JAFBFH010000003.1"/>
</dbReference>
<organism evidence="1 2">
    <name type="scientific">Siminovitchia thermophila</name>
    <dbReference type="NCBI Taxonomy" id="1245522"/>
    <lineage>
        <taxon>Bacteria</taxon>
        <taxon>Bacillati</taxon>
        <taxon>Bacillota</taxon>
        <taxon>Bacilli</taxon>
        <taxon>Bacillales</taxon>
        <taxon>Bacillaceae</taxon>
        <taxon>Siminovitchia</taxon>
    </lineage>
</organism>
<accession>A0ABS2R3R7</accession>
<dbReference type="Proteomes" id="UP000823485">
    <property type="component" value="Unassembled WGS sequence"/>
</dbReference>
<evidence type="ECO:0000313" key="2">
    <source>
        <dbReference type="Proteomes" id="UP000823485"/>
    </source>
</evidence>
<dbReference type="EMBL" id="JAFBFH010000003">
    <property type="protein sequence ID" value="MBM7713809.1"/>
    <property type="molecule type" value="Genomic_DNA"/>
</dbReference>
<sequence length="59" mass="6737">MKKMTNILLLVAAASLAYQWRYKILNAFLGNESIRKMSVGMAMNILGVRDRFTESVSRK</sequence>
<protein>
    <submittedName>
        <fullName evidence="1">Uncharacterized protein</fullName>
    </submittedName>
</protein>
<name>A0ABS2R3R7_9BACI</name>
<evidence type="ECO:0000313" key="1">
    <source>
        <dbReference type="EMBL" id="MBM7713809.1"/>
    </source>
</evidence>
<comment type="caution">
    <text evidence="1">The sequence shown here is derived from an EMBL/GenBank/DDBJ whole genome shotgun (WGS) entry which is preliminary data.</text>
</comment>